<keyword evidence="1" id="KW-0812">Transmembrane</keyword>
<protein>
    <recommendedName>
        <fullName evidence="3">O-antigen ligase domain-containing protein</fullName>
    </recommendedName>
</protein>
<feature type="transmembrane region" description="Helical" evidence="1">
    <location>
        <begin position="20"/>
        <end position="41"/>
    </location>
</feature>
<dbReference type="EMBL" id="LAZR01000412">
    <property type="protein sequence ID" value="KKN70053.1"/>
    <property type="molecule type" value="Genomic_DNA"/>
</dbReference>
<keyword evidence="1" id="KW-0472">Membrane</keyword>
<name>A0A0F9VWC3_9ZZZZ</name>
<proteinExistence type="predicted"/>
<gene>
    <name evidence="2" type="ORF">LCGC14_0435000</name>
</gene>
<evidence type="ECO:0000256" key="1">
    <source>
        <dbReference type="SAM" id="Phobius"/>
    </source>
</evidence>
<feature type="transmembrane region" description="Helical" evidence="1">
    <location>
        <begin position="330"/>
        <end position="348"/>
    </location>
</feature>
<feature type="transmembrane region" description="Helical" evidence="1">
    <location>
        <begin position="53"/>
        <end position="74"/>
    </location>
</feature>
<accession>A0A0F9VWC3</accession>
<feature type="transmembrane region" description="Helical" evidence="1">
    <location>
        <begin position="275"/>
        <end position="295"/>
    </location>
</feature>
<feature type="transmembrane region" description="Helical" evidence="1">
    <location>
        <begin position="201"/>
        <end position="220"/>
    </location>
</feature>
<organism evidence="2">
    <name type="scientific">marine sediment metagenome</name>
    <dbReference type="NCBI Taxonomy" id="412755"/>
    <lineage>
        <taxon>unclassified sequences</taxon>
        <taxon>metagenomes</taxon>
        <taxon>ecological metagenomes</taxon>
    </lineage>
</organism>
<evidence type="ECO:0000313" key="2">
    <source>
        <dbReference type="EMBL" id="KKN70053.1"/>
    </source>
</evidence>
<feature type="transmembrane region" description="Helical" evidence="1">
    <location>
        <begin position="164"/>
        <end position="195"/>
    </location>
</feature>
<feature type="transmembrane region" description="Helical" evidence="1">
    <location>
        <begin position="86"/>
        <end position="105"/>
    </location>
</feature>
<dbReference type="AlphaFoldDB" id="A0A0F9VWC3"/>
<reference evidence="2" key="1">
    <citation type="journal article" date="2015" name="Nature">
        <title>Complex archaea that bridge the gap between prokaryotes and eukaryotes.</title>
        <authorList>
            <person name="Spang A."/>
            <person name="Saw J.H."/>
            <person name="Jorgensen S.L."/>
            <person name="Zaremba-Niedzwiedzka K."/>
            <person name="Martijn J."/>
            <person name="Lind A.E."/>
            <person name="van Eijk R."/>
            <person name="Schleper C."/>
            <person name="Guy L."/>
            <person name="Ettema T.J."/>
        </authorList>
    </citation>
    <scope>NUCLEOTIDE SEQUENCE</scope>
</reference>
<feature type="transmembrane region" description="Helical" evidence="1">
    <location>
        <begin position="307"/>
        <end position="324"/>
    </location>
</feature>
<feature type="transmembrane region" description="Helical" evidence="1">
    <location>
        <begin position="232"/>
        <end position="255"/>
    </location>
</feature>
<evidence type="ECO:0008006" key="3">
    <source>
        <dbReference type="Google" id="ProtNLM"/>
    </source>
</evidence>
<comment type="caution">
    <text evidence="2">The sequence shown here is derived from an EMBL/GenBank/DDBJ whole genome shotgun (WGS) entry which is preliminary data.</text>
</comment>
<keyword evidence="1" id="KW-1133">Transmembrane helix</keyword>
<sequence>MIAVSLMNKNTKTLTLRNKWLSLTFIYVILSSLGYYMPLLFSQKKYIGFSINSILAILTIILSILIIQCLVEWTDDLNRWVKVGKFLSWLGFGFSLYALIQFCGLDQIFSSNLEWAHNPYNLTQGNFFDNHRMITFLGNKRETACFLAILSPMCLMFKGLKYKIIYAVIALTILITSSFIGMLSLTAGFFLYLLLSGKWKLALTGILSTPLIGWGLLKINTDFFNFYGKGEIWKNVFLGTIPKFLFGHGLGSFPLLGYKKGDDLVINADFELLQLLSDGGLVLVILVIGYVITLYRRIFLEFLSSNSMLLIGYIVGLTTFLIIMVGASPLHFPALLLIGLCYVACLEAQTQGGNYA</sequence>